<evidence type="ECO:0000313" key="2">
    <source>
        <dbReference type="Proteomes" id="UP001218218"/>
    </source>
</evidence>
<dbReference type="AlphaFoldDB" id="A0AAD7ED87"/>
<evidence type="ECO:0000313" key="1">
    <source>
        <dbReference type="EMBL" id="KAJ7314411.1"/>
    </source>
</evidence>
<sequence length="413" mass="46440">MNIPQEIVEAIADELEYSSLYAFSLASIHFVHPSQARIFRSLQIRVEGSSNDGGRTLSTDYRHMSPWQADRVFSSSPHLASYVRRLWVDIPPPKHYPRMMRDLVRPMYCYPPLQIVLPTFSGIRELVISGPSSQRWAVLPQALKDAIQAIMLLSSLNELHFSGLSIPPALIGFVVASVSALTLSYVVVENAELQSLPTAAQVLRILTLRNISDSMVTFLAKPGALSVQHLSFMYPVMGDHINKILQGSADTLTQLRFGVEHMRLLGDVQVPYLHELRVLELDSELSVTLGPYYCLPRLFVSILTQIPRAMPHLDRVLLRATISELRASMWSGGEDARWEDSGPLDLGHLGVVHAQLRFIDYLPFDFSEATRELREKMYGRFVRSMGEQLPALRDNGGLSFSQLVIPLYTQSKL</sequence>
<gene>
    <name evidence="1" type="ORF">DFH08DRAFT_895383</name>
</gene>
<reference evidence="1" key="1">
    <citation type="submission" date="2023-03" db="EMBL/GenBank/DDBJ databases">
        <title>Massive genome expansion in bonnet fungi (Mycena s.s.) driven by repeated elements and novel gene families across ecological guilds.</title>
        <authorList>
            <consortium name="Lawrence Berkeley National Laboratory"/>
            <person name="Harder C.B."/>
            <person name="Miyauchi S."/>
            <person name="Viragh M."/>
            <person name="Kuo A."/>
            <person name="Thoen E."/>
            <person name="Andreopoulos B."/>
            <person name="Lu D."/>
            <person name="Skrede I."/>
            <person name="Drula E."/>
            <person name="Henrissat B."/>
            <person name="Morin E."/>
            <person name="Kohler A."/>
            <person name="Barry K."/>
            <person name="LaButti K."/>
            <person name="Morin E."/>
            <person name="Salamov A."/>
            <person name="Lipzen A."/>
            <person name="Mereny Z."/>
            <person name="Hegedus B."/>
            <person name="Baldrian P."/>
            <person name="Stursova M."/>
            <person name="Weitz H."/>
            <person name="Taylor A."/>
            <person name="Grigoriev I.V."/>
            <person name="Nagy L.G."/>
            <person name="Martin F."/>
            <person name="Kauserud H."/>
        </authorList>
    </citation>
    <scope>NUCLEOTIDE SEQUENCE</scope>
    <source>
        <strain evidence="1">CBHHK002</strain>
    </source>
</reference>
<evidence type="ECO:0008006" key="3">
    <source>
        <dbReference type="Google" id="ProtNLM"/>
    </source>
</evidence>
<comment type="caution">
    <text evidence="1">The sequence shown here is derived from an EMBL/GenBank/DDBJ whole genome shotgun (WGS) entry which is preliminary data.</text>
</comment>
<dbReference type="EMBL" id="JARIHO010000067">
    <property type="protein sequence ID" value="KAJ7314411.1"/>
    <property type="molecule type" value="Genomic_DNA"/>
</dbReference>
<dbReference type="Proteomes" id="UP001218218">
    <property type="component" value="Unassembled WGS sequence"/>
</dbReference>
<proteinExistence type="predicted"/>
<keyword evidence="2" id="KW-1185">Reference proteome</keyword>
<protein>
    <recommendedName>
        <fullName evidence="3">F-box domain-containing protein</fullName>
    </recommendedName>
</protein>
<accession>A0AAD7ED87</accession>
<name>A0AAD7ED87_9AGAR</name>
<organism evidence="1 2">
    <name type="scientific">Mycena albidolilacea</name>
    <dbReference type="NCBI Taxonomy" id="1033008"/>
    <lineage>
        <taxon>Eukaryota</taxon>
        <taxon>Fungi</taxon>
        <taxon>Dikarya</taxon>
        <taxon>Basidiomycota</taxon>
        <taxon>Agaricomycotina</taxon>
        <taxon>Agaricomycetes</taxon>
        <taxon>Agaricomycetidae</taxon>
        <taxon>Agaricales</taxon>
        <taxon>Marasmiineae</taxon>
        <taxon>Mycenaceae</taxon>
        <taxon>Mycena</taxon>
    </lineage>
</organism>